<keyword evidence="3" id="KW-1185">Reference proteome</keyword>
<sequence length="102" mass="11860">MVAWKAYLVRKSIVRGRWFPERVETRVSQSAEKLDWSSFLVRAIQTSFEGGITFNPRLIFVFQVPAIIIAFLVYAVFHEVEERHDGGSGMRVLDLHHSQLRQ</sequence>
<proteinExistence type="predicted"/>
<protein>
    <submittedName>
        <fullName evidence="2">Uncharacterized protein</fullName>
    </submittedName>
</protein>
<keyword evidence="1" id="KW-0472">Membrane</keyword>
<dbReference type="Proteomes" id="UP000467841">
    <property type="component" value="Unassembled WGS sequence"/>
</dbReference>
<evidence type="ECO:0000256" key="1">
    <source>
        <dbReference type="SAM" id="Phobius"/>
    </source>
</evidence>
<feature type="transmembrane region" description="Helical" evidence="1">
    <location>
        <begin position="58"/>
        <end position="77"/>
    </location>
</feature>
<comment type="caution">
    <text evidence="2">The sequence shown here is derived from an EMBL/GenBank/DDBJ whole genome shotgun (WGS) entry which is preliminary data.</text>
</comment>
<organism evidence="2 3">
    <name type="scientific">Microthlaspi erraticum</name>
    <dbReference type="NCBI Taxonomy" id="1685480"/>
    <lineage>
        <taxon>Eukaryota</taxon>
        <taxon>Viridiplantae</taxon>
        <taxon>Streptophyta</taxon>
        <taxon>Embryophyta</taxon>
        <taxon>Tracheophyta</taxon>
        <taxon>Spermatophyta</taxon>
        <taxon>Magnoliopsida</taxon>
        <taxon>eudicotyledons</taxon>
        <taxon>Gunneridae</taxon>
        <taxon>Pentapetalae</taxon>
        <taxon>rosids</taxon>
        <taxon>malvids</taxon>
        <taxon>Brassicales</taxon>
        <taxon>Brassicaceae</taxon>
        <taxon>Coluteocarpeae</taxon>
        <taxon>Microthlaspi</taxon>
    </lineage>
</organism>
<evidence type="ECO:0000313" key="2">
    <source>
        <dbReference type="EMBL" id="CAA7015750.1"/>
    </source>
</evidence>
<keyword evidence="1" id="KW-1133">Transmembrane helix</keyword>
<gene>
    <name evidence="2" type="ORF">MERR_LOCUS2985</name>
</gene>
<keyword evidence="1" id="KW-0812">Transmembrane</keyword>
<dbReference type="EMBL" id="CACVBM020000199">
    <property type="protein sequence ID" value="CAA7015750.1"/>
    <property type="molecule type" value="Genomic_DNA"/>
</dbReference>
<name>A0A6D2HK74_9BRAS</name>
<reference evidence="2" key="1">
    <citation type="submission" date="2020-01" db="EMBL/GenBank/DDBJ databases">
        <authorList>
            <person name="Mishra B."/>
        </authorList>
    </citation>
    <scope>NUCLEOTIDE SEQUENCE [LARGE SCALE GENOMIC DNA]</scope>
</reference>
<evidence type="ECO:0000313" key="3">
    <source>
        <dbReference type="Proteomes" id="UP000467841"/>
    </source>
</evidence>
<accession>A0A6D2HK74</accession>
<dbReference type="AlphaFoldDB" id="A0A6D2HK74"/>